<dbReference type="OrthoDB" id="431378at2759"/>
<protein>
    <submittedName>
        <fullName evidence="1">Uncharacterized protein</fullName>
    </submittedName>
</protein>
<proteinExistence type="predicted"/>
<name>A0A3P7LA00_DIBLA</name>
<sequence>MVMTVFACLMAIDLECDSKRAPRSPSTDNKTEVLSIDVSKTETIKTTNLDFHPTVVRSARSTLCLHCGHSDSNLHSPAISELPSVPEACPGRHVTSVTNINASSAQWVKLARRDQENRPAATSPNWNRVSKKSEIFAASVRESAASVQHPWVNCSRRDVRSPPRSGFAAAYEEYAQNTVDAVKRPSGSKGIRTNGGRVFMAADIPK</sequence>
<gene>
    <name evidence="1" type="ORF">DILT_LOCUS9866</name>
</gene>
<dbReference type="EMBL" id="UYRU01058081">
    <property type="protein sequence ID" value="VDN14035.1"/>
    <property type="molecule type" value="Genomic_DNA"/>
</dbReference>
<keyword evidence="2" id="KW-1185">Reference proteome</keyword>
<evidence type="ECO:0000313" key="2">
    <source>
        <dbReference type="Proteomes" id="UP000281553"/>
    </source>
</evidence>
<dbReference type="AlphaFoldDB" id="A0A3P7LA00"/>
<evidence type="ECO:0000313" key="1">
    <source>
        <dbReference type="EMBL" id="VDN14035.1"/>
    </source>
</evidence>
<organism evidence="1 2">
    <name type="scientific">Dibothriocephalus latus</name>
    <name type="common">Fish tapeworm</name>
    <name type="synonym">Diphyllobothrium latum</name>
    <dbReference type="NCBI Taxonomy" id="60516"/>
    <lineage>
        <taxon>Eukaryota</taxon>
        <taxon>Metazoa</taxon>
        <taxon>Spiralia</taxon>
        <taxon>Lophotrochozoa</taxon>
        <taxon>Platyhelminthes</taxon>
        <taxon>Cestoda</taxon>
        <taxon>Eucestoda</taxon>
        <taxon>Diphyllobothriidea</taxon>
        <taxon>Diphyllobothriidae</taxon>
        <taxon>Dibothriocephalus</taxon>
    </lineage>
</organism>
<reference evidence="1 2" key="1">
    <citation type="submission" date="2018-11" db="EMBL/GenBank/DDBJ databases">
        <authorList>
            <consortium name="Pathogen Informatics"/>
        </authorList>
    </citation>
    <scope>NUCLEOTIDE SEQUENCE [LARGE SCALE GENOMIC DNA]</scope>
</reference>
<dbReference type="Proteomes" id="UP000281553">
    <property type="component" value="Unassembled WGS sequence"/>
</dbReference>
<accession>A0A3P7LA00</accession>